<comment type="caution">
    <text evidence="5">The sequence shown here is derived from an EMBL/GenBank/DDBJ whole genome shotgun (WGS) entry which is preliminary data.</text>
</comment>
<dbReference type="Pfam" id="PF10165">
    <property type="entry name" value="Ric8"/>
    <property type="match status" value="1"/>
</dbReference>
<feature type="region of interest" description="Disordered" evidence="4">
    <location>
        <begin position="583"/>
        <end position="602"/>
    </location>
</feature>
<comment type="similarity">
    <text evidence="1">Belongs to the synembryn family.</text>
</comment>
<protein>
    <submittedName>
        <fullName evidence="5">Uncharacterized protein</fullName>
    </submittedName>
</protein>
<dbReference type="GO" id="GO:0005737">
    <property type="term" value="C:cytoplasm"/>
    <property type="evidence" value="ECO:0007669"/>
    <property type="project" value="TreeGrafter"/>
</dbReference>
<evidence type="ECO:0000256" key="2">
    <source>
        <dbReference type="ARBA" id="ARBA00022658"/>
    </source>
</evidence>
<dbReference type="GO" id="GO:0005085">
    <property type="term" value="F:guanyl-nucleotide exchange factor activity"/>
    <property type="evidence" value="ECO:0007669"/>
    <property type="project" value="UniProtKB-KW"/>
</dbReference>
<sequence>MFSLLDSYTSLSSSSTSSDVSGTLRSIADASPIAIDEASRKKLIQILLNDLARCKSSGSEARISTKDTARALGAVKSLGKHPSGASVLASTENLSTLLSLSRTFKDDLDASCEALRCVANTLLLIESARRTWVEDGVKGGDATLRLLEKSSNPDQVFLASRILFLSTASSVSGGAFIISLIEAKPSGRMSVIEIIGMRLDSLTSSVLGGVRMAREAMTDLLKFTFNLLSYYPKLVDCEKVADIGSGEGKVMGEYWSDKLDGILPPLLRAFNTIPPTFPSPLTPPLTHIVHSLIATPITPTLKPFWFPTVPQPSGRRSTMNSNSGSPVLANDSRLPGGSGNSESSNSPKESKPGALDRALSMLAAGRRSLSSRPSSPSPSIPPADTLQRAYDLFEVSLNYYLPGTVDPDEVSVRQKPKQESDSSLDDLICPLVMLLVKASLADAGARSRLKEWLLPANLDRSSPLEGRADLLGRCLRLLTSVHHPRLKDSIGELLFAICDSDANTLSSHVGYGNVAGFLFNKGIMNAPARPVGADDSASSTDGLSINPITGVIEGERPKIEMTDEEKEQEAEKLFVLFDRLERSGALPPGQNPVRRALRGEKP</sequence>
<evidence type="ECO:0000313" key="6">
    <source>
        <dbReference type="Proteomes" id="UP000310158"/>
    </source>
</evidence>
<feature type="compositionally biased region" description="Polar residues" evidence="4">
    <location>
        <begin position="314"/>
        <end position="325"/>
    </location>
</feature>
<dbReference type="Proteomes" id="UP000310158">
    <property type="component" value="Unassembled WGS sequence"/>
</dbReference>
<dbReference type="GO" id="GO:0001965">
    <property type="term" value="F:G-protein alpha-subunit binding"/>
    <property type="evidence" value="ECO:0007669"/>
    <property type="project" value="TreeGrafter"/>
</dbReference>
<accession>A0A4S4LNP6</accession>
<feature type="region of interest" description="Disordered" evidence="4">
    <location>
        <begin position="308"/>
        <end position="353"/>
    </location>
</feature>
<keyword evidence="2" id="KW-0344">Guanine-nucleotide releasing factor</keyword>
<name>A0A4S4LNP6_9AGAM</name>
<reference evidence="5 6" key="1">
    <citation type="submission" date="2019-02" db="EMBL/GenBank/DDBJ databases">
        <title>Genome sequencing of the rare red list fungi Bondarzewia mesenterica.</title>
        <authorList>
            <person name="Buettner E."/>
            <person name="Kellner H."/>
        </authorList>
    </citation>
    <scope>NUCLEOTIDE SEQUENCE [LARGE SCALE GENOMIC DNA]</scope>
    <source>
        <strain evidence="5 6">DSM 108281</strain>
    </source>
</reference>
<keyword evidence="3" id="KW-0143">Chaperone</keyword>
<evidence type="ECO:0000256" key="4">
    <source>
        <dbReference type="SAM" id="MobiDB-lite"/>
    </source>
</evidence>
<dbReference type="PANTHER" id="PTHR12425:SF5">
    <property type="entry name" value="SYNEMBRYN"/>
    <property type="match status" value="1"/>
</dbReference>
<proteinExistence type="inferred from homology"/>
<evidence type="ECO:0000256" key="3">
    <source>
        <dbReference type="ARBA" id="ARBA00023186"/>
    </source>
</evidence>
<dbReference type="AlphaFoldDB" id="A0A4S4LNP6"/>
<organism evidence="5 6">
    <name type="scientific">Bondarzewia mesenterica</name>
    <dbReference type="NCBI Taxonomy" id="1095465"/>
    <lineage>
        <taxon>Eukaryota</taxon>
        <taxon>Fungi</taxon>
        <taxon>Dikarya</taxon>
        <taxon>Basidiomycota</taxon>
        <taxon>Agaricomycotina</taxon>
        <taxon>Agaricomycetes</taxon>
        <taxon>Russulales</taxon>
        <taxon>Bondarzewiaceae</taxon>
        <taxon>Bondarzewia</taxon>
    </lineage>
</organism>
<dbReference type="OrthoDB" id="5585685at2759"/>
<dbReference type="InterPro" id="IPR019318">
    <property type="entry name" value="Gua_nucleotide_exch_fac_Ric8"/>
</dbReference>
<gene>
    <name evidence="5" type="ORF">EW146_g7081</name>
</gene>
<dbReference type="PANTHER" id="PTHR12425">
    <property type="entry name" value="SYNEMBRYN"/>
    <property type="match status" value="1"/>
</dbReference>
<evidence type="ECO:0000256" key="1">
    <source>
        <dbReference type="ARBA" id="ARBA00009049"/>
    </source>
</evidence>
<dbReference type="GO" id="GO:0007186">
    <property type="term" value="P:G protein-coupled receptor signaling pathway"/>
    <property type="evidence" value="ECO:0007669"/>
    <property type="project" value="TreeGrafter"/>
</dbReference>
<dbReference type="EMBL" id="SGPL01000387">
    <property type="protein sequence ID" value="THH13101.1"/>
    <property type="molecule type" value="Genomic_DNA"/>
</dbReference>
<keyword evidence="6" id="KW-1185">Reference proteome</keyword>
<evidence type="ECO:0000313" key="5">
    <source>
        <dbReference type="EMBL" id="THH13101.1"/>
    </source>
</evidence>